<gene>
    <name evidence="2" type="ORF">Lalb_Chr00c24g0406821</name>
</gene>
<geneLocation type="mitochondrion" evidence="2"/>
<evidence type="ECO:0000313" key="3">
    <source>
        <dbReference type="Proteomes" id="UP000447434"/>
    </source>
</evidence>
<keyword evidence="1" id="KW-0732">Signal</keyword>
<reference evidence="3" key="1">
    <citation type="journal article" date="2020" name="Nat. Commun.">
        <title>Genome sequence of the cluster root forming white lupin.</title>
        <authorList>
            <person name="Hufnagel B."/>
            <person name="Marques A."/>
            <person name="Soriano A."/>
            <person name="Marques L."/>
            <person name="Divol F."/>
            <person name="Doumas P."/>
            <person name="Sallet E."/>
            <person name="Mancinotti D."/>
            <person name="Carrere S."/>
            <person name="Marande W."/>
            <person name="Arribat S."/>
            <person name="Keller J."/>
            <person name="Huneau C."/>
            <person name="Blein T."/>
            <person name="Aime D."/>
            <person name="Laguerre M."/>
            <person name="Taylor J."/>
            <person name="Schubert V."/>
            <person name="Nelson M."/>
            <person name="Geu-Flores F."/>
            <person name="Crespi M."/>
            <person name="Gallardo-Guerrero K."/>
            <person name="Delaux P.-M."/>
            <person name="Salse J."/>
            <person name="Berges H."/>
            <person name="Guyot R."/>
            <person name="Gouzy J."/>
            <person name="Peret B."/>
        </authorList>
    </citation>
    <scope>NUCLEOTIDE SEQUENCE [LARGE SCALE GENOMIC DNA]</scope>
    <source>
        <strain evidence="3">cv. Amiga</strain>
    </source>
</reference>
<accession>A0A6A4MS64</accession>
<name>A0A6A4MS64_LUPAL</name>
<protein>
    <recommendedName>
        <fullName evidence="4">Secreted protein</fullName>
    </recommendedName>
</protein>
<evidence type="ECO:0000313" key="2">
    <source>
        <dbReference type="EMBL" id="KAE9584283.1"/>
    </source>
</evidence>
<dbReference type="Proteomes" id="UP000447434">
    <property type="component" value="Unassembled WGS sequence"/>
</dbReference>
<keyword evidence="2" id="KW-0496">Mitochondrion</keyword>
<comment type="caution">
    <text evidence="2">The sequence shown here is derived from an EMBL/GenBank/DDBJ whole genome shotgun (WGS) entry which is preliminary data.</text>
</comment>
<evidence type="ECO:0008006" key="4">
    <source>
        <dbReference type="Google" id="ProtNLM"/>
    </source>
</evidence>
<evidence type="ECO:0000256" key="1">
    <source>
        <dbReference type="SAM" id="SignalP"/>
    </source>
</evidence>
<proteinExistence type="predicted"/>
<dbReference type="EMBL" id="WOCE01000049">
    <property type="protein sequence ID" value="KAE9584283.1"/>
    <property type="molecule type" value="Genomic_DNA"/>
</dbReference>
<keyword evidence="3" id="KW-1185">Reference proteome</keyword>
<sequence length="84" mass="9486">MLLLVELLRLCLVSALILLPGAAPETLKDRTIKYRRKHQTRPIIECMRNGRTVMSCSVGELKVKGQKDEQELVIQEALASQLDL</sequence>
<dbReference type="AlphaFoldDB" id="A0A6A4MS64"/>
<feature type="signal peptide" evidence="1">
    <location>
        <begin position="1"/>
        <end position="15"/>
    </location>
</feature>
<organism evidence="2 3">
    <name type="scientific">Lupinus albus</name>
    <name type="common">White lupine</name>
    <name type="synonym">Lupinus termis</name>
    <dbReference type="NCBI Taxonomy" id="3870"/>
    <lineage>
        <taxon>Eukaryota</taxon>
        <taxon>Viridiplantae</taxon>
        <taxon>Streptophyta</taxon>
        <taxon>Embryophyta</taxon>
        <taxon>Tracheophyta</taxon>
        <taxon>Spermatophyta</taxon>
        <taxon>Magnoliopsida</taxon>
        <taxon>eudicotyledons</taxon>
        <taxon>Gunneridae</taxon>
        <taxon>Pentapetalae</taxon>
        <taxon>rosids</taxon>
        <taxon>fabids</taxon>
        <taxon>Fabales</taxon>
        <taxon>Fabaceae</taxon>
        <taxon>Papilionoideae</taxon>
        <taxon>50 kb inversion clade</taxon>
        <taxon>genistoids sensu lato</taxon>
        <taxon>core genistoids</taxon>
        <taxon>Genisteae</taxon>
        <taxon>Lupinus</taxon>
    </lineage>
</organism>
<feature type="chain" id="PRO_5025670087" description="Secreted protein" evidence="1">
    <location>
        <begin position="16"/>
        <end position="84"/>
    </location>
</feature>